<dbReference type="GO" id="GO:0005886">
    <property type="term" value="C:plasma membrane"/>
    <property type="evidence" value="ECO:0007669"/>
    <property type="project" value="UniProtKB-SubCell"/>
</dbReference>
<dbReference type="PANTHER" id="PTHR43357">
    <property type="entry name" value="INNER MEMBRANE ABC TRANSPORTER PERMEASE PROTEIN YDCV"/>
    <property type="match status" value="1"/>
</dbReference>
<dbReference type="PROSITE" id="PS50928">
    <property type="entry name" value="ABC_TM1"/>
    <property type="match status" value="1"/>
</dbReference>
<feature type="transmembrane region" description="Helical" evidence="8">
    <location>
        <begin position="234"/>
        <end position="255"/>
    </location>
</feature>
<dbReference type="EMBL" id="FNDD01000007">
    <property type="protein sequence ID" value="SDH03838.1"/>
    <property type="molecule type" value="Genomic_DNA"/>
</dbReference>
<dbReference type="PANTHER" id="PTHR43357:SF4">
    <property type="entry name" value="INNER MEMBRANE ABC TRANSPORTER PERMEASE PROTEIN YDCV"/>
    <property type="match status" value="1"/>
</dbReference>
<dbReference type="GO" id="GO:0055085">
    <property type="term" value="P:transmembrane transport"/>
    <property type="evidence" value="ECO:0007669"/>
    <property type="project" value="InterPro"/>
</dbReference>
<dbReference type="InterPro" id="IPR035906">
    <property type="entry name" value="MetI-like_sf"/>
</dbReference>
<name>A0A1G7Z554_9VIBR</name>
<reference evidence="10 11" key="1">
    <citation type="submission" date="2016-10" db="EMBL/GenBank/DDBJ databases">
        <authorList>
            <person name="de Groot N.N."/>
        </authorList>
    </citation>
    <scope>NUCLEOTIDE SEQUENCE [LARGE SCALE GENOMIC DNA]</scope>
    <source>
        <strain evidence="10 11">CGMCC 1.10228</strain>
    </source>
</reference>
<dbReference type="STRING" id="861298.SAMN04488136_1073"/>
<proteinExistence type="inferred from homology"/>
<feature type="transmembrane region" description="Helical" evidence="8">
    <location>
        <begin position="135"/>
        <end position="157"/>
    </location>
</feature>
<evidence type="ECO:0000256" key="7">
    <source>
        <dbReference type="ARBA" id="ARBA00023136"/>
    </source>
</evidence>
<keyword evidence="2 8" id="KW-0813">Transport</keyword>
<keyword evidence="11" id="KW-1185">Reference proteome</keyword>
<dbReference type="InterPro" id="IPR000515">
    <property type="entry name" value="MetI-like"/>
</dbReference>
<feature type="transmembrane region" description="Helical" evidence="8">
    <location>
        <begin position="101"/>
        <end position="123"/>
    </location>
</feature>
<dbReference type="SUPFAM" id="SSF161098">
    <property type="entry name" value="MetI-like"/>
    <property type="match status" value="1"/>
</dbReference>
<evidence type="ECO:0000256" key="4">
    <source>
        <dbReference type="ARBA" id="ARBA00022519"/>
    </source>
</evidence>
<evidence type="ECO:0000313" key="11">
    <source>
        <dbReference type="Proteomes" id="UP000198854"/>
    </source>
</evidence>
<feature type="domain" description="ABC transmembrane type-1" evidence="9">
    <location>
        <begin position="63"/>
        <end position="251"/>
    </location>
</feature>
<feature type="transmembrane region" description="Helical" evidence="8">
    <location>
        <begin position="69"/>
        <end position="89"/>
    </location>
</feature>
<comment type="subcellular location">
    <subcellularLocation>
        <location evidence="1">Cell inner membrane</location>
        <topology evidence="1">Multi-pass membrane protein</topology>
    </subcellularLocation>
    <subcellularLocation>
        <location evidence="8">Cell membrane</location>
        <topology evidence="8">Multi-pass membrane protein</topology>
    </subcellularLocation>
</comment>
<evidence type="ECO:0000313" key="10">
    <source>
        <dbReference type="EMBL" id="SDH03838.1"/>
    </source>
</evidence>
<comment type="similarity">
    <text evidence="8">Belongs to the binding-protein-dependent transport system permease family.</text>
</comment>
<dbReference type="CDD" id="cd06261">
    <property type="entry name" value="TM_PBP2"/>
    <property type="match status" value="1"/>
</dbReference>
<feature type="transmembrane region" description="Helical" evidence="8">
    <location>
        <begin position="178"/>
        <end position="197"/>
    </location>
</feature>
<keyword evidence="3" id="KW-1003">Cell membrane</keyword>
<dbReference type="Pfam" id="PF00528">
    <property type="entry name" value="BPD_transp_1"/>
    <property type="match status" value="1"/>
</dbReference>
<evidence type="ECO:0000256" key="1">
    <source>
        <dbReference type="ARBA" id="ARBA00004429"/>
    </source>
</evidence>
<evidence type="ECO:0000256" key="2">
    <source>
        <dbReference type="ARBA" id="ARBA00022448"/>
    </source>
</evidence>
<organism evidence="10 11">
    <name type="scientific">Vibrio xiamenensis</name>
    <dbReference type="NCBI Taxonomy" id="861298"/>
    <lineage>
        <taxon>Bacteria</taxon>
        <taxon>Pseudomonadati</taxon>
        <taxon>Pseudomonadota</taxon>
        <taxon>Gammaproteobacteria</taxon>
        <taxon>Vibrionales</taxon>
        <taxon>Vibrionaceae</taxon>
        <taxon>Vibrio</taxon>
    </lineage>
</organism>
<feature type="transmembrane region" description="Helical" evidence="8">
    <location>
        <begin position="7"/>
        <end position="32"/>
    </location>
</feature>
<evidence type="ECO:0000256" key="6">
    <source>
        <dbReference type="ARBA" id="ARBA00022989"/>
    </source>
</evidence>
<keyword evidence="5 8" id="KW-0812">Transmembrane</keyword>
<evidence type="ECO:0000256" key="3">
    <source>
        <dbReference type="ARBA" id="ARBA00022475"/>
    </source>
</evidence>
<dbReference type="Proteomes" id="UP000198854">
    <property type="component" value="Unassembled WGS sequence"/>
</dbReference>
<protein>
    <submittedName>
        <fullName evidence="10">Putative spermidine/putrescine transport system permease protein</fullName>
    </submittedName>
</protein>
<dbReference type="RefSeq" id="WP_093271652.1">
    <property type="nucleotide sequence ID" value="NZ_FNDD01000007.1"/>
</dbReference>
<evidence type="ECO:0000256" key="8">
    <source>
        <dbReference type="RuleBase" id="RU363032"/>
    </source>
</evidence>
<dbReference type="Gene3D" id="1.10.3720.10">
    <property type="entry name" value="MetI-like"/>
    <property type="match status" value="1"/>
</dbReference>
<keyword evidence="6 8" id="KW-1133">Transmembrane helix</keyword>
<accession>A0A1G7Z554</accession>
<sequence>MLNIKRIAIGLFLLIVATYLVMPLLLVTGVSFNRQPLMVFPPTDPSWRWYVAFFNDAGWTDSLWTSLKVALGAASLAITIALPIAWASWRKSSLLTKLLNVFGSMPIMLPQVVMAIVFLVYWSKLGMSGLATSTVASHAVVFTAMPLAFIVIGFNSIDRMLIEAATTMGATSSDVMRTIVLPLILPYVCSGFVFVFVSSLNEYIIAYLVAGFQVQTLPIKIFNNMRMGFQPTMCVSAVLFLVLDLVAFSLIARVGNLPKLMGAKN</sequence>
<feature type="transmembrane region" description="Helical" evidence="8">
    <location>
        <begin position="203"/>
        <end position="222"/>
    </location>
</feature>
<dbReference type="AlphaFoldDB" id="A0A1G7Z554"/>
<gene>
    <name evidence="10" type="ORF">SAMN04488136_1073</name>
</gene>
<dbReference type="OrthoDB" id="9782004at2"/>
<keyword evidence="7 8" id="KW-0472">Membrane</keyword>
<evidence type="ECO:0000256" key="5">
    <source>
        <dbReference type="ARBA" id="ARBA00022692"/>
    </source>
</evidence>
<evidence type="ECO:0000259" key="9">
    <source>
        <dbReference type="PROSITE" id="PS50928"/>
    </source>
</evidence>
<keyword evidence="4" id="KW-0997">Cell inner membrane</keyword>